<evidence type="ECO:0000313" key="1">
    <source>
        <dbReference type="EMBL" id="KAJ7348363.1"/>
    </source>
</evidence>
<evidence type="ECO:0000313" key="2">
    <source>
        <dbReference type="Proteomes" id="UP001218218"/>
    </source>
</evidence>
<dbReference type="AlphaFoldDB" id="A0AAD7A3P5"/>
<sequence>MNHCSWESVTRRVTVTLCAFVSLRRSVHPAVEIHNVDWTVSLNQSRKRVALWQWPYCDLQVEILVEEAHTSRKLLFLPVFHISLVPGQIPTPKDLEFLQAATETCIARASLSLRALFRPFMQNGAQEEMGPTVWPVSGRGSISCMDIRNVCLLYSVCRSPSCTPGF</sequence>
<proteinExistence type="predicted"/>
<dbReference type="EMBL" id="JARIHO010000017">
    <property type="protein sequence ID" value="KAJ7348363.1"/>
    <property type="molecule type" value="Genomic_DNA"/>
</dbReference>
<dbReference type="Proteomes" id="UP001218218">
    <property type="component" value="Unassembled WGS sequence"/>
</dbReference>
<keyword evidence="2" id="KW-1185">Reference proteome</keyword>
<comment type="caution">
    <text evidence="1">The sequence shown here is derived from an EMBL/GenBank/DDBJ whole genome shotgun (WGS) entry which is preliminary data.</text>
</comment>
<accession>A0AAD7A3P5</accession>
<gene>
    <name evidence="1" type="ORF">DFH08DRAFT_149193</name>
</gene>
<name>A0AAD7A3P5_9AGAR</name>
<reference evidence="1" key="1">
    <citation type="submission" date="2023-03" db="EMBL/GenBank/DDBJ databases">
        <title>Massive genome expansion in bonnet fungi (Mycena s.s.) driven by repeated elements and novel gene families across ecological guilds.</title>
        <authorList>
            <consortium name="Lawrence Berkeley National Laboratory"/>
            <person name="Harder C.B."/>
            <person name="Miyauchi S."/>
            <person name="Viragh M."/>
            <person name="Kuo A."/>
            <person name="Thoen E."/>
            <person name="Andreopoulos B."/>
            <person name="Lu D."/>
            <person name="Skrede I."/>
            <person name="Drula E."/>
            <person name="Henrissat B."/>
            <person name="Morin E."/>
            <person name="Kohler A."/>
            <person name="Barry K."/>
            <person name="LaButti K."/>
            <person name="Morin E."/>
            <person name="Salamov A."/>
            <person name="Lipzen A."/>
            <person name="Mereny Z."/>
            <person name="Hegedus B."/>
            <person name="Baldrian P."/>
            <person name="Stursova M."/>
            <person name="Weitz H."/>
            <person name="Taylor A."/>
            <person name="Grigoriev I.V."/>
            <person name="Nagy L.G."/>
            <person name="Martin F."/>
            <person name="Kauserud H."/>
        </authorList>
    </citation>
    <scope>NUCLEOTIDE SEQUENCE</scope>
    <source>
        <strain evidence="1">CBHHK002</strain>
    </source>
</reference>
<organism evidence="1 2">
    <name type="scientific">Mycena albidolilacea</name>
    <dbReference type="NCBI Taxonomy" id="1033008"/>
    <lineage>
        <taxon>Eukaryota</taxon>
        <taxon>Fungi</taxon>
        <taxon>Dikarya</taxon>
        <taxon>Basidiomycota</taxon>
        <taxon>Agaricomycotina</taxon>
        <taxon>Agaricomycetes</taxon>
        <taxon>Agaricomycetidae</taxon>
        <taxon>Agaricales</taxon>
        <taxon>Marasmiineae</taxon>
        <taxon>Mycenaceae</taxon>
        <taxon>Mycena</taxon>
    </lineage>
</organism>
<protein>
    <submittedName>
        <fullName evidence="1">Uncharacterized protein</fullName>
    </submittedName>
</protein>